<feature type="chain" id="PRO_5009614126" description="Lipoprotein" evidence="1">
    <location>
        <begin position="26"/>
        <end position="256"/>
    </location>
</feature>
<reference evidence="3" key="1">
    <citation type="submission" date="2014-10" db="EMBL/GenBank/DDBJ databases">
        <authorList>
            <person name="Kuske C.R."/>
            <person name="Challacombe J.F."/>
            <person name="Daligault H.E."/>
            <person name="Davenport K.W."/>
            <person name="Johnson S.L."/>
            <person name="Siddaramappa S."/>
            <person name="Petersen J.M."/>
        </authorList>
    </citation>
    <scope>NUCLEOTIDE SEQUENCE [LARGE SCALE GENOMIC DNA]</scope>
    <source>
        <strain evidence="3">CA97-1460</strain>
    </source>
</reference>
<dbReference type="Proteomes" id="UP000182521">
    <property type="component" value="Chromosome"/>
</dbReference>
<sequence length="256" mass="28834">MRKMLRGLFILSLMLGLTSCGNLLTKDKFVYLGHGVNTPNYQLYYDKTRKMFMLVDKRHGCFEKDYSGTCIAFTLEEAEQFREQALAKMIDIDTKLSQDNYGNNRIGDLDKAGITTIRKSIDIGTIKATPIKQVVVDREKEYALVKDKYKLAADLVGTIVSSNGHREIKVFYVVSFPAIAESSNANTILEPFIVDPEYLYLHMTNSAVKQVKKLQTKIEKKNTVVKKEVTNYLGEIVDGKPANTNETESEKAAANP</sequence>
<dbReference type="STRING" id="1542390.KX01_404"/>
<proteinExistence type="predicted"/>
<accession>A0A1J0KVR7</accession>
<protein>
    <recommendedName>
        <fullName evidence="4">Lipoprotein</fullName>
    </recommendedName>
</protein>
<dbReference type="AlphaFoldDB" id="A0A1J0KVR7"/>
<dbReference type="OrthoDB" id="5605653at2"/>
<evidence type="ECO:0000313" key="3">
    <source>
        <dbReference type="Proteomes" id="UP000182521"/>
    </source>
</evidence>
<dbReference type="KEGG" id="frc:KX01_404"/>
<evidence type="ECO:0000313" key="2">
    <source>
        <dbReference type="EMBL" id="APC97885.1"/>
    </source>
</evidence>
<name>A0A1J0KVR7_9GAMM</name>
<keyword evidence="1" id="KW-0732">Signal</keyword>
<evidence type="ECO:0000256" key="1">
    <source>
        <dbReference type="SAM" id="SignalP"/>
    </source>
</evidence>
<organism evidence="2 3">
    <name type="scientific">Francisella frigiditurris</name>
    <dbReference type="NCBI Taxonomy" id="1542390"/>
    <lineage>
        <taxon>Bacteria</taxon>
        <taxon>Pseudomonadati</taxon>
        <taxon>Pseudomonadota</taxon>
        <taxon>Gammaproteobacteria</taxon>
        <taxon>Thiotrichales</taxon>
        <taxon>Francisellaceae</taxon>
        <taxon>Francisella</taxon>
    </lineage>
</organism>
<gene>
    <name evidence="2" type="ORF">KX01_404</name>
</gene>
<dbReference type="RefSeq" id="WP_071663397.1">
    <property type="nucleotide sequence ID" value="NZ_CP009654.1"/>
</dbReference>
<dbReference type="PROSITE" id="PS51257">
    <property type="entry name" value="PROKAR_LIPOPROTEIN"/>
    <property type="match status" value="1"/>
</dbReference>
<evidence type="ECO:0008006" key="4">
    <source>
        <dbReference type="Google" id="ProtNLM"/>
    </source>
</evidence>
<keyword evidence="3" id="KW-1185">Reference proteome</keyword>
<dbReference type="EMBL" id="CP009654">
    <property type="protein sequence ID" value="APC97885.1"/>
    <property type="molecule type" value="Genomic_DNA"/>
</dbReference>
<feature type="signal peptide" evidence="1">
    <location>
        <begin position="1"/>
        <end position="25"/>
    </location>
</feature>